<proteinExistence type="predicted"/>
<reference evidence="1 2" key="1">
    <citation type="submission" date="2015-09" db="EMBL/GenBank/DDBJ databases">
        <authorList>
            <consortium name="Pathogen Informatics"/>
        </authorList>
    </citation>
    <scope>NUCLEOTIDE SEQUENCE [LARGE SCALE GENOMIC DNA]</scope>
    <source>
        <strain evidence="1 2">2789STDY5608887</strain>
    </source>
</reference>
<organism evidence="1 2">
    <name type="scientific">Roseburia inulinivorans</name>
    <dbReference type="NCBI Taxonomy" id="360807"/>
    <lineage>
        <taxon>Bacteria</taxon>
        <taxon>Bacillati</taxon>
        <taxon>Bacillota</taxon>
        <taxon>Clostridia</taxon>
        <taxon>Lachnospirales</taxon>
        <taxon>Lachnospiraceae</taxon>
        <taxon>Roseburia</taxon>
    </lineage>
</organism>
<accession>A0A173VSH4</accession>
<dbReference type="EMBL" id="CYXX01000040">
    <property type="protein sequence ID" value="CUN29710.1"/>
    <property type="molecule type" value="Genomic_DNA"/>
</dbReference>
<protein>
    <submittedName>
        <fullName evidence="1">Uncharacterized protein</fullName>
    </submittedName>
</protein>
<dbReference type="Gene3D" id="3.40.50.1820">
    <property type="entry name" value="alpha/beta hydrolase"/>
    <property type="match status" value="1"/>
</dbReference>
<dbReference type="InterPro" id="IPR029058">
    <property type="entry name" value="AB_hydrolase_fold"/>
</dbReference>
<evidence type="ECO:0000313" key="2">
    <source>
        <dbReference type="Proteomes" id="UP000095453"/>
    </source>
</evidence>
<name>A0A173VSH4_9FIRM</name>
<evidence type="ECO:0000313" key="1">
    <source>
        <dbReference type="EMBL" id="CUN29710.1"/>
    </source>
</evidence>
<gene>
    <name evidence="1" type="ORF">ERS852444_03353</name>
</gene>
<dbReference type="AlphaFoldDB" id="A0A173VSH4"/>
<dbReference type="Proteomes" id="UP000095453">
    <property type="component" value="Unassembled WGS sequence"/>
</dbReference>
<sequence>MAAVDFLSVQEDVDSDKIGIIGICGRLTHAYFHLIPLNPLEFGGIFYVLV</sequence>